<keyword evidence="1" id="KW-0732">Signal</keyword>
<organism evidence="3 4">
    <name type="scientific">Orchesella dallaii</name>
    <dbReference type="NCBI Taxonomy" id="48710"/>
    <lineage>
        <taxon>Eukaryota</taxon>
        <taxon>Metazoa</taxon>
        <taxon>Ecdysozoa</taxon>
        <taxon>Arthropoda</taxon>
        <taxon>Hexapoda</taxon>
        <taxon>Collembola</taxon>
        <taxon>Entomobryomorpha</taxon>
        <taxon>Entomobryoidea</taxon>
        <taxon>Orchesellidae</taxon>
        <taxon>Orchesellinae</taxon>
        <taxon>Orchesella</taxon>
    </lineage>
</organism>
<dbReference type="Proteomes" id="UP001642540">
    <property type="component" value="Unassembled WGS sequence"/>
</dbReference>
<evidence type="ECO:0000313" key="4">
    <source>
        <dbReference type="Proteomes" id="UP001642540"/>
    </source>
</evidence>
<dbReference type="EMBL" id="CAXLJM020000118">
    <property type="protein sequence ID" value="CAL8137604.1"/>
    <property type="molecule type" value="Genomic_DNA"/>
</dbReference>
<dbReference type="CDD" id="cd02961">
    <property type="entry name" value="PDI_a_family"/>
    <property type="match status" value="1"/>
</dbReference>
<sequence>MSQFLQLVLSLCLLLPIAIFGEEEQPELFWKGVTGQEHVTKLTVDNLDQFVNKKQDVFIMFYAHWCPASAEAKQEFASVAQELHYIEGVDVSLGALDCNMTVAHLTACRSVNVTKYPKFLYFSDGNLSSPKVYKTSCPRDKDYFYNWIMHTRKDNYCSSASPLGHIHVEKHVLVLLMVFMVSRFVQMCFMIS</sequence>
<keyword evidence="4" id="KW-1185">Reference proteome</keyword>
<protein>
    <recommendedName>
        <fullName evidence="2">Thioredoxin domain-containing protein</fullName>
    </recommendedName>
</protein>
<name>A0ABP1RWZ6_9HEXA</name>
<reference evidence="3 4" key="1">
    <citation type="submission" date="2024-08" db="EMBL/GenBank/DDBJ databases">
        <authorList>
            <person name="Cucini C."/>
            <person name="Frati F."/>
        </authorList>
    </citation>
    <scope>NUCLEOTIDE SEQUENCE [LARGE SCALE GENOMIC DNA]</scope>
</reference>
<accession>A0ABP1RWZ6</accession>
<proteinExistence type="predicted"/>
<dbReference type="PROSITE" id="PS51352">
    <property type="entry name" value="THIOREDOXIN_2"/>
    <property type="match status" value="1"/>
</dbReference>
<evidence type="ECO:0000259" key="2">
    <source>
        <dbReference type="PROSITE" id="PS51352"/>
    </source>
</evidence>
<dbReference type="PANTHER" id="PTHR45672:SF11">
    <property type="entry name" value="PROTEIN DISULFIDE-ISOMERASE C17H9.14C"/>
    <property type="match status" value="1"/>
</dbReference>
<feature type="chain" id="PRO_5047009575" description="Thioredoxin domain-containing protein" evidence="1">
    <location>
        <begin position="22"/>
        <end position="192"/>
    </location>
</feature>
<comment type="caution">
    <text evidence="3">The sequence shown here is derived from an EMBL/GenBank/DDBJ whole genome shotgun (WGS) entry which is preliminary data.</text>
</comment>
<feature type="signal peptide" evidence="1">
    <location>
        <begin position="1"/>
        <end position="21"/>
    </location>
</feature>
<evidence type="ECO:0000313" key="3">
    <source>
        <dbReference type="EMBL" id="CAL8137604.1"/>
    </source>
</evidence>
<dbReference type="InterPro" id="IPR013766">
    <property type="entry name" value="Thioredoxin_domain"/>
</dbReference>
<feature type="domain" description="Thioredoxin" evidence="2">
    <location>
        <begin position="19"/>
        <end position="153"/>
    </location>
</feature>
<dbReference type="InterPro" id="IPR036249">
    <property type="entry name" value="Thioredoxin-like_sf"/>
</dbReference>
<dbReference type="SUPFAM" id="SSF52833">
    <property type="entry name" value="Thioredoxin-like"/>
    <property type="match status" value="1"/>
</dbReference>
<dbReference type="Gene3D" id="3.40.30.10">
    <property type="entry name" value="Glutaredoxin"/>
    <property type="match status" value="1"/>
</dbReference>
<dbReference type="Pfam" id="PF00085">
    <property type="entry name" value="Thioredoxin"/>
    <property type="match status" value="1"/>
</dbReference>
<gene>
    <name evidence="3" type="ORF">ODALV1_LOCUS26995</name>
</gene>
<dbReference type="InterPro" id="IPR051063">
    <property type="entry name" value="PDI"/>
</dbReference>
<dbReference type="PANTHER" id="PTHR45672">
    <property type="entry name" value="PROTEIN DISULFIDE-ISOMERASE C17H9.14C-RELATED"/>
    <property type="match status" value="1"/>
</dbReference>
<evidence type="ECO:0000256" key="1">
    <source>
        <dbReference type="SAM" id="SignalP"/>
    </source>
</evidence>